<protein>
    <submittedName>
        <fullName evidence="7">Aspartate aminotransferase</fullName>
    </submittedName>
</protein>
<dbReference type="Gene3D" id="3.40.640.10">
    <property type="entry name" value="Type I PLP-dependent aspartate aminotransferase-like (Major domain)"/>
    <property type="match status" value="1"/>
</dbReference>
<dbReference type="InterPro" id="IPR050596">
    <property type="entry name" value="AspAT/PAT-like"/>
</dbReference>
<dbReference type="CDD" id="cd00609">
    <property type="entry name" value="AAT_like"/>
    <property type="match status" value="1"/>
</dbReference>
<sequence length="467" mass="51428">MVTLNYKLLPTLLNGPLFINQTFVIQIKGAGFNYRIVYKRLYLHLKNIKTMIPSKLAQNLRGSEIIKIAGEINELKRQGQNIANLTIGDFDSNIYPIPADLKAGIIDAYNANQTNYPPADGVLSLRESVSDFITKEYKLDYKPNQILISGGSRPLIYATYLALVDPGDKVVFPAPSWNNNHYCDLLTAKPVIVQTLPENNFMPTAAELRPHVKGATLLALCSPLNPTGTMFTKKDLEEICDLVIEENASRTPAEKPLYILYDQIYSQLTFGVHKHYDPVTLRPELKDYVVFVDGSSKCFAATGVRVGWGFGPADIINNMKAIVGHMGAWSPKAEQVAMAAYLKDAASVTSFLNGFKARIQASLQALYNGFMELKAEGFAVDAIEPMGAIYLTVKIDYSGKTTPDGTLIKNSADVNFYLIKEAGCALVPFSAFGTDESENWFRASVGASTLEEIEAMIPRIKTALAKL</sequence>
<evidence type="ECO:0000256" key="1">
    <source>
        <dbReference type="ARBA" id="ARBA00001933"/>
    </source>
</evidence>
<reference evidence="7 8" key="1">
    <citation type="submission" date="2018-10" db="EMBL/GenBank/DDBJ databases">
        <title>Genomic Encyclopedia of Archaeal and Bacterial Type Strains, Phase II (KMG-II): from individual species to whole genera.</title>
        <authorList>
            <person name="Goeker M."/>
        </authorList>
    </citation>
    <scope>NUCLEOTIDE SEQUENCE [LARGE SCALE GENOMIC DNA]</scope>
    <source>
        <strain evidence="7 8">DSM 18602</strain>
    </source>
</reference>
<evidence type="ECO:0000256" key="3">
    <source>
        <dbReference type="ARBA" id="ARBA00022576"/>
    </source>
</evidence>
<evidence type="ECO:0000256" key="5">
    <source>
        <dbReference type="ARBA" id="ARBA00022898"/>
    </source>
</evidence>
<gene>
    <name evidence="7" type="ORF">BDD43_1020</name>
</gene>
<keyword evidence="3 7" id="KW-0032">Aminotransferase</keyword>
<evidence type="ECO:0000256" key="2">
    <source>
        <dbReference type="ARBA" id="ARBA00007441"/>
    </source>
</evidence>
<evidence type="ECO:0000256" key="4">
    <source>
        <dbReference type="ARBA" id="ARBA00022679"/>
    </source>
</evidence>
<comment type="similarity">
    <text evidence="2">Belongs to the class-I pyridoxal-phosphate-dependent aminotransferase family.</text>
</comment>
<feature type="domain" description="Aminotransferase class I/classII large" evidence="6">
    <location>
        <begin position="82"/>
        <end position="460"/>
    </location>
</feature>
<dbReference type="PANTHER" id="PTHR46383">
    <property type="entry name" value="ASPARTATE AMINOTRANSFERASE"/>
    <property type="match status" value="1"/>
</dbReference>
<keyword evidence="8" id="KW-1185">Reference proteome</keyword>
<proteinExistence type="inferred from homology"/>
<accession>A0A495IWJ7</accession>
<comment type="caution">
    <text evidence="7">The sequence shown here is derived from an EMBL/GenBank/DDBJ whole genome shotgun (WGS) entry which is preliminary data.</text>
</comment>
<dbReference type="InterPro" id="IPR015424">
    <property type="entry name" value="PyrdxlP-dep_Trfase"/>
</dbReference>
<organism evidence="7 8">
    <name type="scientific">Mucilaginibacter gracilis</name>
    <dbReference type="NCBI Taxonomy" id="423350"/>
    <lineage>
        <taxon>Bacteria</taxon>
        <taxon>Pseudomonadati</taxon>
        <taxon>Bacteroidota</taxon>
        <taxon>Sphingobacteriia</taxon>
        <taxon>Sphingobacteriales</taxon>
        <taxon>Sphingobacteriaceae</taxon>
        <taxon>Mucilaginibacter</taxon>
    </lineage>
</organism>
<comment type="cofactor">
    <cofactor evidence="1">
        <name>pyridoxal 5'-phosphate</name>
        <dbReference type="ChEBI" id="CHEBI:597326"/>
    </cofactor>
</comment>
<dbReference type="InterPro" id="IPR004839">
    <property type="entry name" value="Aminotransferase_I/II_large"/>
</dbReference>
<dbReference type="InterPro" id="IPR015421">
    <property type="entry name" value="PyrdxlP-dep_Trfase_major"/>
</dbReference>
<evidence type="ECO:0000259" key="6">
    <source>
        <dbReference type="Pfam" id="PF00155"/>
    </source>
</evidence>
<dbReference type="SUPFAM" id="SSF53383">
    <property type="entry name" value="PLP-dependent transferases"/>
    <property type="match status" value="1"/>
</dbReference>
<evidence type="ECO:0000313" key="7">
    <source>
        <dbReference type="EMBL" id="RKR80883.1"/>
    </source>
</evidence>
<dbReference type="EMBL" id="RBKU01000001">
    <property type="protein sequence ID" value="RKR80883.1"/>
    <property type="molecule type" value="Genomic_DNA"/>
</dbReference>
<name>A0A495IWJ7_9SPHI</name>
<dbReference type="Pfam" id="PF00155">
    <property type="entry name" value="Aminotran_1_2"/>
    <property type="match status" value="1"/>
</dbReference>
<dbReference type="InterPro" id="IPR015422">
    <property type="entry name" value="PyrdxlP-dep_Trfase_small"/>
</dbReference>
<dbReference type="GO" id="GO:0006520">
    <property type="term" value="P:amino acid metabolic process"/>
    <property type="evidence" value="ECO:0007669"/>
    <property type="project" value="InterPro"/>
</dbReference>
<dbReference type="GO" id="GO:0030170">
    <property type="term" value="F:pyridoxal phosphate binding"/>
    <property type="evidence" value="ECO:0007669"/>
    <property type="project" value="InterPro"/>
</dbReference>
<dbReference type="Gene3D" id="3.90.1150.10">
    <property type="entry name" value="Aspartate Aminotransferase, domain 1"/>
    <property type="match status" value="1"/>
</dbReference>
<keyword evidence="4 7" id="KW-0808">Transferase</keyword>
<dbReference type="Proteomes" id="UP000268007">
    <property type="component" value="Unassembled WGS sequence"/>
</dbReference>
<dbReference type="AlphaFoldDB" id="A0A495IWJ7"/>
<evidence type="ECO:0000313" key="8">
    <source>
        <dbReference type="Proteomes" id="UP000268007"/>
    </source>
</evidence>
<keyword evidence="5" id="KW-0663">Pyridoxal phosphate</keyword>
<dbReference type="GO" id="GO:0008483">
    <property type="term" value="F:transaminase activity"/>
    <property type="evidence" value="ECO:0007669"/>
    <property type="project" value="UniProtKB-KW"/>
</dbReference>